<sequence length="279" mass="30165">MRTLFLALALAAAVPSVSAAQDAHQRVEWNRPAAPFRITGEVYYVGTAGLAAYLIADPKGHVLIDGGLPESAPLIANNIEQLGFRLSDIRYLLINHSHFDHSGGLAELKQRSGAKLVASAGDRADLEAGRSIGRPELDGFPAVKVDRVVKDGETLRLGRTVLTAHLTPGHTRGCTSWSLAAPTGTVLFACSLTVAGQKLTGDPAYPEAAADFRRSFAKLRSLRADYFLNFHPEFFDLEGKRARLSQGAADPFRDPAELHRQVERAERLFEKELAAQTGG</sequence>
<evidence type="ECO:0000256" key="1">
    <source>
        <dbReference type="SAM" id="SignalP"/>
    </source>
</evidence>
<feature type="chain" id="PRO_5045615493" evidence="1">
    <location>
        <begin position="20"/>
        <end position="279"/>
    </location>
</feature>
<dbReference type="Proteomes" id="UP001597237">
    <property type="component" value="Unassembled WGS sequence"/>
</dbReference>
<feature type="domain" description="Metallo-beta-lactamase" evidence="2">
    <location>
        <begin position="49"/>
        <end position="231"/>
    </location>
</feature>
<dbReference type="InterPro" id="IPR036866">
    <property type="entry name" value="RibonucZ/Hydroxyglut_hydro"/>
</dbReference>
<dbReference type="PANTHER" id="PTHR42951">
    <property type="entry name" value="METALLO-BETA-LACTAMASE DOMAIN-CONTAINING"/>
    <property type="match status" value="1"/>
</dbReference>
<dbReference type="NCBIfam" id="NF033105">
    <property type="entry name" value="bla_subclass_B3"/>
    <property type="match status" value="1"/>
</dbReference>
<keyword evidence="1" id="KW-0732">Signal</keyword>
<gene>
    <name evidence="3" type="primary">bla</name>
    <name evidence="3" type="ORF">ACFSC0_15190</name>
</gene>
<protein>
    <submittedName>
        <fullName evidence="3">Subclass B3 metallo-beta-lactamase</fullName>
        <ecNumber evidence="3">3.5.2.6</ecNumber>
    </submittedName>
</protein>
<comment type="caution">
    <text evidence="3">The sequence shown here is derived from an EMBL/GenBank/DDBJ whole genome shotgun (WGS) entry which is preliminary data.</text>
</comment>
<name>A0ABW4N4B8_9CAUL</name>
<dbReference type="InterPro" id="IPR001279">
    <property type="entry name" value="Metallo-B-lactamas"/>
</dbReference>
<evidence type="ECO:0000259" key="2">
    <source>
        <dbReference type="SMART" id="SM00849"/>
    </source>
</evidence>
<accession>A0ABW4N4B8</accession>
<evidence type="ECO:0000313" key="3">
    <source>
        <dbReference type="EMBL" id="MFD1784747.1"/>
    </source>
</evidence>
<evidence type="ECO:0000313" key="4">
    <source>
        <dbReference type="Proteomes" id="UP001597237"/>
    </source>
</evidence>
<dbReference type="EMBL" id="JBHUEY010000006">
    <property type="protein sequence ID" value="MFD1784747.1"/>
    <property type="molecule type" value="Genomic_DNA"/>
</dbReference>
<keyword evidence="4" id="KW-1185">Reference proteome</keyword>
<dbReference type="RefSeq" id="WP_377280886.1">
    <property type="nucleotide sequence ID" value="NZ_JBHRSI010000002.1"/>
</dbReference>
<dbReference type="NCBIfam" id="NF012229">
    <property type="entry name" value="bla_class_B_core"/>
    <property type="match status" value="1"/>
</dbReference>
<organism evidence="3 4">
    <name type="scientific">Phenylobacterium terrae</name>
    <dbReference type="NCBI Taxonomy" id="2665495"/>
    <lineage>
        <taxon>Bacteria</taxon>
        <taxon>Pseudomonadati</taxon>
        <taxon>Pseudomonadota</taxon>
        <taxon>Alphaproteobacteria</taxon>
        <taxon>Caulobacterales</taxon>
        <taxon>Caulobacteraceae</taxon>
        <taxon>Phenylobacterium</taxon>
    </lineage>
</organism>
<dbReference type="Pfam" id="PF00753">
    <property type="entry name" value="Lactamase_B"/>
    <property type="match status" value="1"/>
</dbReference>
<dbReference type="GO" id="GO:0008800">
    <property type="term" value="F:beta-lactamase activity"/>
    <property type="evidence" value="ECO:0007669"/>
    <property type="project" value="UniProtKB-EC"/>
</dbReference>
<dbReference type="PANTHER" id="PTHR42951:SF17">
    <property type="entry name" value="METALLO-BETA-LACTAMASE DOMAIN-CONTAINING PROTEIN"/>
    <property type="match status" value="1"/>
</dbReference>
<dbReference type="InterPro" id="IPR050855">
    <property type="entry name" value="NDM-1-like"/>
</dbReference>
<reference evidence="4" key="1">
    <citation type="journal article" date="2019" name="Int. J. Syst. Evol. Microbiol.">
        <title>The Global Catalogue of Microorganisms (GCM) 10K type strain sequencing project: providing services to taxonomists for standard genome sequencing and annotation.</title>
        <authorList>
            <consortium name="The Broad Institute Genomics Platform"/>
            <consortium name="The Broad Institute Genome Sequencing Center for Infectious Disease"/>
            <person name="Wu L."/>
            <person name="Ma J."/>
        </authorList>
    </citation>
    <scope>NUCLEOTIDE SEQUENCE [LARGE SCALE GENOMIC DNA]</scope>
    <source>
        <strain evidence="4">DFY28</strain>
    </source>
</reference>
<dbReference type="Gene3D" id="3.60.15.10">
    <property type="entry name" value="Ribonuclease Z/Hydroxyacylglutathione hydrolase-like"/>
    <property type="match status" value="1"/>
</dbReference>
<dbReference type="EC" id="3.5.2.6" evidence="3"/>
<dbReference type="SMART" id="SM00849">
    <property type="entry name" value="Lactamase_B"/>
    <property type="match status" value="1"/>
</dbReference>
<keyword evidence="3" id="KW-0378">Hydrolase</keyword>
<dbReference type="SUPFAM" id="SSF56281">
    <property type="entry name" value="Metallo-hydrolase/oxidoreductase"/>
    <property type="match status" value="1"/>
</dbReference>
<feature type="signal peptide" evidence="1">
    <location>
        <begin position="1"/>
        <end position="19"/>
    </location>
</feature>
<proteinExistence type="predicted"/>